<organism evidence="2 3">
    <name type="scientific">Gluconacetobacter johannae</name>
    <dbReference type="NCBI Taxonomy" id="112140"/>
    <lineage>
        <taxon>Bacteria</taxon>
        <taxon>Pseudomonadati</taxon>
        <taxon>Pseudomonadota</taxon>
        <taxon>Alphaproteobacteria</taxon>
        <taxon>Acetobacterales</taxon>
        <taxon>Acetobacteraceae</taxon>
        <taxon>Gluconacetobacter</taxon>
    </lineage>
</organism>
<keyword evidence="1" id="KW-0812">Transmembrane</keyword>
<feature type="transmembrane region" description="Helical" evidence="1">
    <location>
        <begin position="84"/>
        <end position="102"/>
    </location>
</feature>
<keyword evidence="1" id="KW-1133">Transmembrane helix</keyword>
<proteinExistence type="predicted"/>
<sequence length="129" mass="13858">MSMSSRSGIHLVAIWPLVLLALLARLSFGSMVAPSAVFDDPVKQLAKFSILCDAPAPLSHPDGKHHHSLDDQDGSFLLTDALELLPLAVTAFLFASLCMNGVPRSWVFPLARGPPFRERSSLCPQGPPA</sequence>
<protein>
    <submittedName>
        <fullName evidence="2">Uncharacterized protein</fullName>
    </submittedName>
</protein>
<dbReference type="RefSeq" id="WP_182940487.1">
    <property type="nucleotide sequence ID" value="NZ_JABEQH010000002.1"/>
</dbReference>
<accession>A0A7W4P2C0</accession>
<dbReference type="EMBL" id="JABEQH010000002">
    <property type="protein sequence ID" value="MBB2174614.1"/>
    <property type="molecule type" value="Genomic_DNA"/>
</dbReference>
<evidence type="ECO:0000256" key="1">
    <source>
        <dbReference type="SAM" id="Phobius"/>
    </source>
</evidence>
<evidence type="ECO:0000313" key="2">
    <source>
        <dbReference type="EMBL" id="MBB2174614.1"/>
    </source>
</evidence>
<dbReference type="Proteomes" id="UP000561066">
    <property type="component" value="Unassembled WGS sequence"/>
</dbReference>
<comment type="caution">
    <text evidence="2">The sequence shown here is derived from an EMBL/GenBank/DDBJ whole genome shotgun (WGS) entry which is preliminary data.</text>
</comment>
<keyword evidence="3" id="KW-1185">Reference proteome</keyword>
<name>A0A7W4P2C0_9PROT</name>
<evidence type="ECO:0000313" key="3">
    <source>
        <dbReference type="Proteomes" id="UP000561066"/>
    </source>
</evidence>
<keyword evidence="1" id="KW-0472">Membrane</keyword>
<gene>
    <name evidence="2" type="ORF">HLH21_01580</name>
</gene>
<dbReference type="AlphaFoldDB" id="A0A7W4P2C0"/>
<reference evidence="2 3" key="1">
    <citation type="submission" date="2020-04" db="EMBL/GenBank/DDBJ databases">
        <title>Description of novel Gluconacetobacter.</title>
        <authorList>
            <person name="Sombolestani A."/>
        </authorList>
    </citation>
    <scope>NUCLEOTIDE SEQUENCE [LARGE SCALE GENOMIC DNA]</scope>
    <source>
        <strain evidence="2 3">LMG 21312</strain>
    </source>
</reference>